<name>A0A8J5TNE6_HOMAM</name>
<evidence type="ECO:0000259" key="2">
    <source>
        <dbReference type="PROSITE" id="PS50041"/>
    </source>
</evidence>
<evidence type="ECO:0000313" key="3">
    <source>
        <dbReference type="EMBL" id="KAG7175832.1"/>
    </source>
</evidence>
<dbReference type="InterPro" id="IPR016186">
    <property type="entry name" value="C-type_lectin-like/link_sf"/>
</dbReference>
<dbReference type="PANTHER" id="PTHR22803">
    <property type="entry name" value="MANNOSE, PHOSPHOLIPASE, LECTIN RECEPTOR RELATED"/>
    <property type="match status" value="1"/>
</dbReference>
<accession>A0A8J5TNE6</accession>
<protein>
    <submittedName>
        <fullName evidence="3">C-type lectin-like 7</fullName>
    </submittedName>
</protein>
<dbReference type="InterPro" id="IPR016187">
    <property type="entry name" value="CTDL_fold"/>
</dbReference>
<sequence>MTSSQAGRLTDHRASRCPDPFEILDDVHCILIDPFIARTYSEALAFCKSHGGQLVAVETDDLINIYDYINEEEFVMKQNYWLGASDAAKEGSWLWEHNKGQVPMGVPYWHYGEPNNGNTYNCAILHVSYNHRWVDVPCTSKYMTICLRTA</sequence>
<dbReference type="EMBL" id="JAHLQT010004633">
    <property type="protein sequence ID" value="KAG7175832.1"/>
    <property type="molecule type" value="Genomic_DNA"/>
</dbReference>
<dbReference type="SMART" id="SM00034">
    <property type="entry name" value="CLECT"/>
    <property type="match status" value="1"/>
</dbReference>
<proteinExistence type="predicted"/>
<dbReference type="InterPro" id="IPR018378">
    <property type="entry name" value="C-type_lectin_CS"/>
</dbReference>
<dbReference type="Gene3D" id="3.10.100.10">
    <property type="entry name" value="Mannose-Binding Protein A, subunit A"/>
    <property type="match status" value="1"/>
</dbReference>
<evidence type="ECO:0000256" key="1">
    <source>
        <dbReference type="ARBA" id="ARBA00023157"/>
    </source>
</evidence>
<dbReference type="CDD" id="cd00037">
    <property type="entry name" value="CLECT"/>
    <property type="match status" value="1"/>
</dbReference>
<reference evidence="3" key="1">
    <citation type="journal article" date="2021" name="Sci. Adv.">
        <title>The American lobster genome reveals insights on longevity, neural, and immune adaptations.</title>
        <authorList>
            <person name="Polinski J.M."/>
            <person name="Zimin A.V."/>
            <person name="Clark K.F."/>
            <person name="Kohn A.B."/>
            <person name="Sadowski N."/>
            <person name="Timp W."/>
            <person name="Ptitsyn A."/>
            <person name="Khanna P."/>
            <person name="Romanova D.Y."/>
            <person name="Williams P."/>
            <person name="Greenwood S.J."/>
            <person name="Moroz L.L."/>
            <person name="Walt D.R."/>
            <person name="Bodnar A.G."/>
        </authorList>
    </citation>
    <scope>NUCLEOTIDE SEQUENCE</scope>
    <source>
        <strain evidence="3">GMGI-L3</strain>
    </source>
</reference>
<dbReference type="SUPFAM" id="SSF56436">
    <property type="entry name" value="C-type lectin-like"/>
    <property type="match status" value="1"/>
</dbReference>
<dbReference type="PROSITE" id="PS00615">
    <property type="entry name" value="C_TYPE_LECTIN_1"/>
    <property type="match status" value="1"/>
</dbReference>
<keyword evidence="4" id="KW-1185">Reference proteome</keyword>
<feature type="domain" description="C-type lectin" evidence="2">
    <location>
        <begin position="25"/>
        <end position="147"/>
    </location>
</feature>
<comment type="caution">
    <text evidence="3">The sequence shown here is derived from an EMBL/GenBank/DDBJ whole genome shotgun (WGS) entry which is preliminary data.</text>
</comment>
<evidence type="ECO:0000313" key="4">
    <source>
        <dbReference type="Proteomes" id="UP000747542"/>
    </source>
</evidence>
<dbReference type="Proteomes" id="UP000747542">
    <property type="component" value="Unassembled WGS sequence"/>
</dbReference>
<dbReference type="PROSITE" id="PS50041">
    <property type="entry name" value="C_TYPE_LECTIN_2"/>
    <property type="match status" value="1"/>
</dbReference>
<dbReference type="InterPro" id="IPR001304">
    <property type="entry name" value="C-type_lectin-like"/>
</dbReference>
<dbReference type="AlphaFoldDB" id="A0A8J5TNE6"/>
<keyword evidence="1" id="KW-1015">Disulfide bond</keyword>
<organism evidence="3 4">
    <name type="scientific">Homarus americanus</name>
    <name type="common">American lobster</name>
    <dbReference type="NCBI Taxonomy" id="6706"/>
    <lineage>
        <taxon>Eukaryota</taxon>
        <taxon>Metazoa</taxon>
        <taxon>Ecdysozoa</taxon>
        <taxon>Arthropoda</taxon>
        <taxon>Crustacea</taxon>
        <taxon>Multicrustacea</taxon>
        <taxon>Malacostraca</taxon>
        <taxon>Eumalacostraca</taxon>
        <taxon>Eucarida</taxon>
        <taxon>Decapoda</taxon>
        <taxon>Pleocyemata</taxon>
        <taxon>Astacidea</taxon>
        <taxon>Nephropoidea</taxon>
        <taxon>Nephropidae</taxon>
        <taxon>Homarus</taxon>
    </lineage>
</organism>
<dbReference type="Pfam" id="PF00059">
    <property type="entry name" value="Lectin_C"/>
    <property type="match status" value="1"/>
</dbReference>
<dbReference type="InterPro" id="IPR050111">
    <property type="entry name" value="C-type_lectin/snaclec_domain"/>
</dbReference>
<gene>
    <name evidence="3" type="primary">Clec-L7</name>
    <name evidence="3" type="ORF">Hamer_G009855</name>
</gene>